<keyword evidence="5" id="KW-0539">Nucleus</keyword>
<evidence type="ECO:0000313" key="8">
    <source>
        <dbReference type="Proteomes" id="UP000008311"/>
    </source>
</evidence>
<dbReference type="CDD" id="cd04873">
    <property type="entry name" value="ACT_UUR-ACR-like"/>
    <property type="match status" value="1"/>
</dbReference>
<protein>
    <recommendedName>
        <fullName evidence="6">BHLH domain-containing protein</fullName>
    </recommendedName>
</protein>
<dbReference type="PANTHER" id="PTHR45844">
    <property type="entry name" value="TRANSCRIPTION FACTOR BHLH30"/>
    <property type="match status" value="1"/>
</dbReference>
<dbReference type="eggNOG" id="ENOG502S24B">
    <property type="taxonomic scope" value="Eukaryota"/>
</dbReference>
<dbReference type="STRING" id="3988.B9SXH1"/>
<comment type="subcellular location">
    <subcellularLocation>
        <location evidence="1">Nucleus</location>
    </subcellularLocation>
</comment>
<dbReference type="FunCoup" id="B9SXH1">
    <property type="interactions" value="65"/>
</dbReference>
<evidence type="ECO:0000259" key="6">
    <source>
        <dbReference type="PROSITE" id="PS50888"/>
    </source>
</evidence>
<keyword evidence="8" id="KW-1185">Reference proteome</keyword>
<evidence type="ECO:0000256" key="4">
    <source>
        <dbReference type="ARBA" id="ARBA00023163"/>
    </source>
</evidence>
<dbReference type="SUPFAM" id="SSF47459">
    <property type="entry name" value="HLH, helix-loop-helix DNA-binding domain"/>
    <property type="match status" value="1"/>
</dbReference>
<evidence type="ECO:0000256" key="5">
    <source>
        <dbReference type="ARBA" id="ARBA00023242"/>
    </source>
</evidence>
<sequence>MMWRNFLQIAELFSPLFHCSRYHFSPFKIHGVKPISTCYSSGSYSKKINVHSSAANFMDEVNYKNLLATSIPKEEAKLMSALKHKEAERKRRVRINGQFAELRTVLPNLIKRKKASVLAETIKCLKDLVNTLSELKEIYGVGRLSSVFSGGTDMLRVEYSPGQGLKLVKVMLSCEDKRKLMFDIARAVRSVKGKLVKAEISIMCGWTECVLWVQGINSYQQLQILKTALGAVIEPKRPNNKPQLCW</sequence>
<dbReference type="EMBL" id="EQ974225">
    <property type="protein sequence ID" value="EEF31685.1"/>
    <property type="molecule type" value="Genomic_DNA"/>
</dbReference>
<dbReference type="AlphaFoldDB" id="B9SXH1"/>
<feature type="domain" description="BHLH" evidence="6">
    <location>
        <begin position="79"/>
        <end position="128"/>
    </location>
</feature>
<gene>
    <name evidence="7" type="ORF">RCOM_0069830</name>
</gene>
<dbReference type="GO" id="GO:0003700">
    <property type="term" value="F:DNA-binding transcription factor activity"/>
    <property type="evidence" value="ECO:0007669"/>
    <property type="project" value="InterPro"/>
</dbReference>
<evidence type="ECO:0000256" key="1">
    <source>
        <dbReference type="ARBA" id="ARBA00004123"/>
    </source>
</evidence>
<dbReference type="Pfam" id="PF00010">
    <property type="entry name" value="HLH"/>
    <property type="match status" value="1"/>
</dbReference>
<dbReference type="Gene3D" id="4.10.280.10">
    <property type="entry name" value="Helix-loop-helix DNA-binding domain"/>
    <property type="match status" value="1"/>
</dbReference>
<accession>B9SXH1</accession>
<keyword evidence="2" id="KW-0805">Transcription regulation</keyword>
<dbReference type="SMART" id="SM00353">
    <property type="entry name" value="HLH"/>
    <property type="match status" value="1"/>
</dbReference>
<dbReference type="InterPro" id="IPR036638">
    <property type="entry name" value="HLH_DNA-bd_sf"/>
</dbReference>
<proteinExistence type="predicted"/>
<evidence type="ECO:0000256" key="2">
    <source>
        <dbReference type="ARBA" id="ARBA00023015"/>
    </source>
</evidence>
<dbReference type="PROSITE" id="PS50888">
    <property type="entry name" value="BHLH"/>
    <property type="match status" value="1"/>
</dbReference>
<keyword evidence="3" id="KW-0238">DNA-binding</keyword>
<dbReference type="InterPro" id="IPR045847">
    <property type="entry name" value="AIG1-like"/>
</dbReference>
<name>B9SXH1_RICCO</name>
<dbReference type="PANTHER" id="PTHR45844:SF17">
    <property type="entry name" value="TRANSCRIPTION FACTOR BHLH131"/>
    <property type="match status" value="1"/>
</dbReference>
<dbReference type="InParanoid" id="B9SXH1"/>
<evidence type="ECO:0000313" key="7">
    <source>
        <dbReference type="EMBL" id="EEF31685.1"/>
    </source>
</evidence>
<organism evidence="7 8">
    <name type="scientific">Ricinus communis</name>
    <name type="common">Castor bean</name>
    <dbReference type="NCBI Taxonomy" id="3988"/>
    <lineage>
        <taxon>Eukaryota</taxon>
        <taxon>Viridiplantae</taxon>
        <taxon>Streptophyta</taxon>
        <taxon>Embryophyta</taxon>
        <taxon>Tracheophyta</taxon>
        <taxon>Spermatophyta</taxon>
        <taxon>Magnoliopsida</taxon>
        <taxon>eudicotyledons</taxon>
        <taxon>Gunneridae</taxon>
        <taxon>Pentapetalae</taxon>
        <taxon>rosids</taxon>
        <taxon>fabids</taxon>
        <taxon>Malpighiales</taxon>
        <taxon>Euphorbiaceae</taxon>
        <taxon>Acalyphoideae</taxon>
        <taxon>Acalypheae</taxon>
        <taxon>Ricinus</taxon>
    </lineage>
</organism>
<dbReference type="GO" id="GO:0005634">
    <property type="term" value="C:nucleus"/>
    <property type="evidence" value="ECO:0007669"/>
    <property type="project" value="UniProtKB-SubCell"/>
</dbReference>
<dbReference type="GO" id="GO:0046983">
    <property type="term" value="F:protein dimerization activity"/>
    <property type="evidence" value="ECO:0007669"/>
    <property type="project" value="InterPro"/>
</dbReference>
<evidence type="ECO:0000256" key="3">
    <source>
        <dbReference type="ARBA" id="ARBA00023125"/>
    </source>
</evidence>
<keyword evidence="4" id="KW-0804">Transcription</keyword>
<dbReference type="Proteomes" id="UP000008311">
    <property type="component" value="Unassembled WGS sequence"/>
</dbReference>
<dbReference type="InterPro" id="IPR011598">
    <property type="entry name" value="bHLH_dom"/>
</dbReference>
<dbReference type="GO" id="GO:0003677">
    <property type="term" value="F:DNA binding"/>
    <property type="evidence" value="ECO:0007669"/>
    <property type="project" value="UniProtKB-KW"/>
</dbReference>
<reference evidence="8" key="1">
    <citation type="journal article" date="2010" name="Nat. Biotechnol.">
        <title>Draft genome sequence of the oilseed species Ricinus communis.</title>
        <authorList>
            <person name="Chan A.P."/>
            <person name="Crabtree J."/>
            <person name="Zhao Q."/>
            <person name="Lorenzi H."/>
            <person name="Orvis J."/>
            <person name="Puiu D."/>
            <person name="Melake-Berhan A."/>
            <person name="Jones K.M."/>
            <person name="Redman J."/>
            <person name="Chen G."/>
            <person name="Cahoon E.B."/>
            <person name="Gedil M."/>
            <person name="Stanke M."/>
            <person name="Haas B.J."/>
            <person name="Wortman J.R."/>
            <person name="Fraser-Liggett C.M."/>
            <person name="Ravel J."/>
            <person name="Rabinowicz P.D."/>
        </authorList>
    </citation>
    <scope>NUCLEOTIDE SEQUENCE [LARGE SCALE GENOMIC DNA]</scope>
    <source>
        <strain evidence="8">cv. Hale</strain>
    </source>
</reference>